<dbReference type="RefSeq" id="XP_022583405.1">
    <property type="nucleotide sequence ID" value="XM_022728943.1"/>
</dbReference>
<dbReference type="InterPro" id="IPR052478">
    <property type="entry name" value="Metabolite_Synth_Reg"/>
</dbReference>
<evidence type="ECO:0000259" key="7">
    <source>
        <dbReference type="PROSITE" id="PS50048"/>
    </source>
</evidence>
<evidence type="ECO:0000256" key="1">
    <source>
        <dbReference type="ARBA" id="ARBA00022723"/>
    </source>
</evidence>
<dbReference type="PANTHER" id="PTHR31779">
    <property type="entry name" value="2-NITROPROPANE DIOXYGENASE FAMILY, PUTATIVE (AFU_ORTHOLOGUE AFUA_2G17430)-RELATED"/>
    <property type="match status" value="1"/>
</dbReference>
<dbReference type="Gene3D" id="4.10.240.10">
    <property type="entry name" value="Zn(2)-C6 fungal-type DNA-binding domain"/>
    <property type="match status" value="1"/>
</dbReference>
<protein>
    <recommendedName>
        <fullName evidence="7">Zn(2)-C6 fungal-type domain-containing protein</fullName>
    </recommendedName>
</protein>
<reference evidence="9" key="1">
    <citation type="journal article" date="2017" name="Genome Biol.">
        <title>Comparative genomics reveals high biological diversity and specific adaptations in the industrially and medically important fungal genus Aspergillus.</title>
        <authorList>
            <person name="de Vries R.P."/>
            <person name="Riley R."/>
            <person name="Wiebenga A."/>
            <person name="Aguilar-Osorio G."/>
            <person name="Amillis S."/>
            <person name="Uchima C.A."/>
            <person name="Anderluh G."/>
            <person name="Asadollahi M."/>
            <person name="Askin M."/>
            <person name="Barry K."/>
            <person name="Battaglia E."/>
            <person name="Bayram O."/>
            <person name="Benocci T."/>
            <person name="Braus-Stromeyer S.A."/>
            <person name="Caldana C."/>
            <person name="Canovas D."/>
            <person name="Cerqueira G.C."/>
            <person name="Chen F."/>
            <person name="Chen W."/>
            <person name="Choi C."/>
            <person name="Clum A."/>
            <person name="Dos Santos R.A."/>
            <person name="Damasio A.R."/>
            <person name="Diallinas G."/>
            <person name="Emri T."/>
            <person name="Fekete E."/>
            <person name="Flipphi M."/>
            <person name="Freyberg S."/>
            <person name="Gallo A."/>
            <person name="Gournas C."/>
            <person name="Habgood R."/>
            <person name="Hainaut M."/>
            <person name="Harispe M.L."/>
            <person name="Henrissat B."/>
            <person name="Hilden K.S."/>
            <person name="Hope R."/>
            <person name="Hossain A."/>
            <person name="Karabika E."/>
            <person name="Karaffa L."/>
            <person name="Karanyi Z."/>
            <person name="Krasevec N."/>
            <person name="Kuo A."/>
            <person name="Kusch H."/>
            <person name="LaButti K."/>
            <person name="Lagendijk E.L."/>
            <person name="Lapidus A."/>
            <person name="Levasseur A."/>
            <person name="Lindquist E."/>
            <person name="Lipzen A."/>
            <person name="Logrieco A.F."/>
            <person name="MacCabe A."/>
            <person name="Maekelae M.R."/>
            <person name="Malavazi I."/>
            <person name="Melin P."/>
            <person name="Meyer V."/>
            <person name="Mielnichuk N."/>
            <person name="Miskei M."/>
            <person name="Molnar A.P."/>
            <person name="Mule G."/>
            <person name="Ngan C.Y."/>
            <person name="Orejas M."/>
            <person name="Orosz E."/>
            <person name="Ouedraogo J.P."/>
            <person name="Overkamp K.M."/>
            <person name="Park H.-S."/>
            <person name="Perrone G."/>
            <person name="Piumi F."/>
            <person name="Punt P.J."/>
            <person name="Ram A.F."/>
            <person name="Ramon A."/>
            <person name="Rauscher S."/>
            <person name="Record E."/>
            <person name="Riano-Pachon D.M."/>
            <person name="Robert V."/>
            <person name="Roehrig J."/>
            <person name="Ruller R."/>
            <person name="Salamov A."/>
            <person name="Salih N.S."/>
            <person name="Samson R.A."/>
            <person name="Sandor E."/>
            <person name="Sanguinetti M."/>
            <person name="Schuetze T."/>
            <person name="Sepcic K."/>
            <person name="Shelest E."/>
            <person name="Sherlock G."/>
            <person name="Sophianopoulou V."/>
            <person name="Squina F.M."/>
            <person name="Sun H."/>
            <person name="Susca A."/>
            <person name="Todd R.B."/>
            <person name="Tsang A."/>
            <person name="Unkles S.E."/>
            <person name="van de Wiele N."/>
            <person name="van Rossen-Uffink D."/>
            <person name="Oliveira J.V."/>
            <person name="Vesth T.C."/>
            <person name="Visser J."/>
            <person name="Yu J.-H."/>
            <person name="Zhou M."/>
            <person name="Andersen M.R."/>
            <person name="Archer D.B."/>
            <person name="Baker S.E."/>
            <person name="Benoit I."/>
            <person name="Brakhage A.A."/>
            <person name="Braus G.H."/>
            <person name="Fischer R."/>
            <person name="Frisvad J.C."/>
            <person name="Goldman G.H."/>
            <person name="Houbraken J."/>
            <person name="Oakley B."/>
            <person name="Pocsi I."/>
            <person name="Scazzocchio C."/>
            <person name="Seiboth B."/>
            <person name="vanKuyk P.A."/>
            <person name="Wortman J."/>
            <person name="Dyer P.S."/>
            <person name="Grigoriev I.V."/>
        </authorList>
    </citation>
    <scope>NUCLEOTIDE SEQUENCE [LARGE SCALE GENOMIC DNA]</scope>
    <source>
        <strain evidence="9">CBS 506.65</strain>
    </source>
</reference>
<dbReference type="InterPro" id="IPR036864">
    <property type="entry name" value="Zn2-C6_fun-type_DNA-bd_sf"/>
</dbReference>
<proteinExistence type="predicted"/>
<evidence type="ECO:0000256" key="6">
    <source>
        <dbReference type="ARBA" id="ARBA00023242"/>
    </source>
</evidence>
<sequence length="535" mass="58481">MSATIRKRSRIACTSCQLRKRKCSGEQPCSNCAQSGSGCYYDFQSRKKKDVKANGKPGLAINPPPKRTNLQDDQGVDRISSVEANSGAAFVRKLGLTIDPTHAPRLHMFAWNVGPRGSPGSTCLGADATVVDIISQAEMVALSTVYFDRVDPCYSFIDRETLLHHVDKRWLSTSNAPDAYDAVLCGVAAFGFLFSRRSAPAAEHQLLEAARLILEQHLSDETPSVAVVTGWVLRAAYLRMTATPHIAWMASCSLMHLVEAAVLMQQSLGPNTNTDPEIRRRLFGMARHLNTWISFDLGRSRVVLQGSTTLPPTPRTGDYTTELFHLLPASESLDPTNTTTADGSGLEASLADVLDVVHAVAPLILAQCNLVLCIYRRLRVATPTISPGLLDRILTLAGKSLAAAREMAAVSNPWHQIANVPFQIVCTCLAIDSRASLALLGEAMRALHAVRDAYDTPVTREAYSTAYLLVRLHRHRREEDTRVLASVLENDPPTGLGVGIPASDPETHGLSDALWGEEWLDLQNFDLDEFLNFSM</sequence>
<dbReference type="PANTHER" id="PTHR31779:SF5">
    <property type="entry name" value="ZN(II)2CYS6 TRANSCRIPTION FACTOR (EUROFUNG)"/>
    <property type="match status" value="1"/>
</dbReference>
<dbReference type="STRING" id="1073090.A0A1L9SNT3"/>
<keyword evidence="4" id="KW-0238">DNA-binding</keyword>
<dbReference type="InterPro" id="IPR001138">
    <property type="entry name" value="Zn2Cys6_DnaBD"/>
</dbReference>
<dbReference type="GO" id="GO:0009410">
    <property type="term" value="P:response to xenobiotic stimulus"/>
    <property type="evidence" value="ECO:0007669"/>
    <property type="project" value="TreeGrafter"/>
</dbReference>
<dbReference type="CDD" id="cd12148">
    <property type="entry name" value="fungal_TF_MHR"/>
    <property type="match status" value="1"/>
</dbReference>
<dbReference type="GO" id="GO:0003677">
    <property type="term" value="F:DNA binding"/>
    <property type="evidence" value="ECO:0007669"/>
    <property type="project" value="UniProtKB-KW"/>
</dbReference>
<dbReference type="Pfam" id="PF04082">
    <property type="entry name" value="Fungal_trans"/>
    <property type="match status" value="1"/>
</dbReference>
<evidence type="ECO:0000256" key="2">
    <source>
        <dbReference type="ARBA" id="ARBA00022833"/>
    </source>
</evidence>
<evidence type="ECO:0000313" key="8">
    <source>
        <dbReference type="EMBL" id="OJJ48895.1"/>
    </source>
</evidence>
<dbReference type="GeneID" id="34615407"/>
<dbReference type="EMBL" id="KV878338">
    <property type="protein sequence ID" value="OJJ48895.1"/>
    <property type="molecule type" value="Genomic_DNA"/>
</dbReference>
<dbReference type="GO" id="GO:0000981">
    <property type="term" value="F:DNA-binding transcription factor activity, RNA polymerase II-specific"/>
    <property type="evidence" value="ECO:0007669"/>
    <property type="project" value="InterPro"/>
</dbReference>
<keyword evidence="2" id="KW-0862">Zinc</keyword>
<dbReference type="CDD" id="cd00067">
    <property type="entry name" value="GAL4"/>
    <property type="match status" value="1"/>
</dbReference>
<keyword evidence="6" id="KW-0539">Nucleus</keyword>
<keyword evidence="5" id="KW-0804">Transcription</keyword>
<name>A0A1L9SNT3_9EURO</name>
<dbReference type="SMART" id="SM00066">
    <property type="entry name" value="GAL4"/>
    <property type="match status" value="1"/>
</dbReference>
<accession>A0A1L9SNT3</accession>
<gene>
    <name evidence="8" type="ORF">ASPZODRAFT_60730</name>
</gene>
<evidence type="ECO:0000256" key="5">
    <source>
        <dbReference type="ARBA" id="ARBA00023163"/>
    </source>
</evidence>
<evidence type="ECO:0000313" key="9">
    <source>
        <dbReference type="Proteomes" id="UP000184188"/>
    </source>
</evidence>
<keyword evidence="9" id="KW-1185">Reference proteome</keyword>
<feature type="domain" description="Zn(2)-C6 fungal-type" evidence="7">
    <location>
        <begin position="12"/>
        <end position="41"/>
    </location>
</feature>
<dbReference type="InterPro" id="IPR007219">
    <property type="entry name" value="XnlR_reg_dom"/>
</dbReference>
<dbReference type="PROSITE" id="PS50048">
    <property type="entry name" value="ZN2_CY6_FUNGAL_2"/>
    <property type="match status" value="1"/>
</dbReference>
<dbReference type="OrthoDB" id="9986881at2759"/>
<keyword evidence="1" id="KW-0479">Metal-binding</keyword>
<dbReference type="AlphaFoldDB" id="A0A1L9SNT3"/>
<dbReference type="Proteomes" id="UP000184188">
    <property type="component" value="Unassembled WGS sequence"/>
</dbReference>
<dbReference type="SUPFAM" id="SSF57701">
    <property type="entry name" value="Zn2/Cys6 DNA-binding domain"/>
    <property type="match status" value="1"/>
</dbReference>
<evidence type="ECO:0000256" key="4">
    <source>
        <dbReference type="ARBA" id="ARBA00023125"/>
    </source>
</evidence>
<keyword evidence="3" id="KW-0805">Transcription regulation</keyword>
<dbReference type="VEuPathDB" id="FungiDB:ASPZODRAFT_60730"/>
<dbReference type="GO" id="GO:0008270">
    <property type="term" value="F:zinc ion binding"/>
    <property type="evidence" value="ECO:0007669"/>
    <property type="project" value="InterPro"/>
</dbReference>
<dbReference type="Pfam" id="PF00172">
    <property type="entry name" value="Zn_clus"/>
    <property type="match status" value="1"/>
</dbReference>
<dbReference type="GO" id="GO:0006351">
    <property type="term" value="P:DNA-templated transcription"/>
    <property type="evidence" value="ECO:0007669"/>
    <property type="project" value="InterPro"/>
</dbReference>
<organism evidence="8 9">
    <name type="scientific">Penicilliopsis zonata CBS 506.65</name>
    <dbReference type="NCBI Taxonomy" id="1073090"/>
    <lineage>
        <taxon>Eukaryota</taxon>
        <taxon>Fungi</taxon>
        <taxon>Dikarya</taxon>
        <taxon>Ascomycota</taxon>
        <taxon>Pezizomycotina</taxon>
        <taxon>Eurotiomycetes</taxon>
        <taxon>Eurotiomycetidae</taxon>
        <taxon>Eurotiales</taxon>
        <taxon>Aspergillaceae</taxon>
        <taxon>Penicilliopsis</taxon>
    </lineage>
</organism>
<evidence type="ECO:0000256" key="3">
    <source>
        <dbReference type="ARBA" id="ARBA00023015"/>
    </source>
</evidence>